<reference evidence="2 3" key="1">
    <citation type="journal article" date="2003" name="Int. J. Syst. Evol. Microbiol.">
        <title>Kocuria polaris sp. nov., an orange-pigmented psychrophilic bacterium isolated from an Antarctic cyanobacterial mat sample.</title>
        <authorList>
            <person name="Reddy G.S."/>
            <person name="Prakash J.S."/>
            <person name="Prabahar V."/>
            <person name="Matsumoto G.I."/>
            <person name="Stackebrandt E."/>
            <person name="Shivaji S."/>
        </authorList>
    </citation>
    <scope>NUCLEOTIDE SEQUENCE [LARGE SCALE GENOMIC DNA]</scope>
    <source>
        <strain evidence="2 3">CMS 76or</strain>
    </source>
</reference>
<dbReference type="InterPro" id="IPR034660">
    <property type="entry name" value="DinB/YfiT-like"/>
</dbReference>
<dbReference type="Gene3D" id="1.20.120.450">
    <property type="entry name" value="dinb family like domain"/>
    <property type="match status" value="1"/>
</dbReference>
<dbReference type="GO" id="GO:0016853">
    <property type="term" value="F:isomerase activity"/>
    <property type="evidence" value="ECO:0007669"/>
    <property type="project" value="UniProtKB-KW"/>
</dbReference>
<dbReference type="SUPFAM" id="SSF55718">
    <property type="entry name" value="SCP-like"/>
    <property type="match status" value="1"/>
</dbReference>
<evidence type="ECO:0000313" key="2">
    <source>
        <dbReference type="EMBL" id="KHD97465.1"/>
    </source>
</evidence>
<keyword evidence="2" id="KW-0413">Isomerase</keyword>
<comment type="caution">
    <text evidence="2">The sequence shown here is derived from an EMBL/GenBank/DDBJ whole genome shotgun (WGS) entry which is preliminary data.</text>
</comment>
<protein>
    <submittedName>
        <fullName evidence="2">Maleylpyruvate isomerase</fullName>
    </submittedName>
</protein>
<sequence>MVARQDLTTDEDLKAQLLLVRRGTAFWSRKVNELTDDELDGPSLLPGWSRRHVLAHVGYNARALTRLVQWANTGVETPMYSSPQARNQEIAYGATLPSRALRHLNDHASVSLNVEWRDTPEAAWGHEVRTAQGRTVPATETVWMRNREVWIHAVDLDNGARFSDVPAEVLTRLLKDVTGNWAGQDKDPGLRIQVSDAPELGELGAGAGQDAGILVRGDLAAVAQWASGRGGARLEAGADVANPRWI</sequence>
<evidence type="ECO:0000313" key="3">
    <source>
        <dbReference type="Proteomes" id="UP000030466"/>
    </source>
</evidence>
<dbReference type="InterPro" id="IPR017517">
    <property type="entry name" value="Maleyloyr_isom"/>
</dbReference>
<name>A0A0A6VR21_KOCRO</name>
<dbReference type="AlphaFoldDB" id="A0A0A6VR21"/>
<dbReference type="OrthoDB" id="5118203at2"/>
<dbReference type="GO" id="GO:0046872">
    <property type="term" value="F:metal ion binding"/>
    <property type="evidence" value="ECO:0007669"/>
    <property type="project" value="InterPro"/>
</dbReference>
<dbReference type="Gene3D" id="3.30.1050.20">
    <property type="match status" value="1"/>
</dbReference>
<feature type="domain" description="Mycothiol-dependent maleylpyruvate isomerase metal-binding" evidence="1">
    <location>
        <begin position="20"/>
        <end position="156"/>
    </location>
</feature>
<accession>A0A0A6VR21</accession>
<dbReference type="SUPFAM" id="SSF109854">
    <property type="entry name" value="DinB/YfiT-like putative metalloenzymes"/>
    <property type="match status" value="1"/>
</dbReference>
<dbReference type="Proteomes" id="UP000030466">
    <property type="component" value="Unassembled WGS sequence"/>
</dbReference>
<dbReference type="Pfam" id="PF11716">
    <property type="entry name" value="MDMPI_N"/>
    <property type="match status" value="1"/>
</dbReference>
<dbReference type="NCBIfam" id="TIGR03083">
    <property type="entry name" value="maleylpyruvate isomerase family mycothiol-dependent enzyme"/>
    <property type="match status" value="1"/>
</dbReference>
<organism evidence="2 3">
    <name type="scientific">Kocuria rosea subsp. polaris</name>
    <dbReference type="NCBI Taxonomy" id="136273"/>
    <lineage>
        <taxon>Bacteria</taxon>
        <taxon>Bacillati</taxon>
        <taxon>Actinomycetota</taxon>
        <taxon>Actinomycetes</taxon>
        <taxon>Micrococcales</taxon>
        <taxon>Micrococcaceae</taxon>
        <taxon>Kocuria</taxon>
    </lineage>
</organism>
<dbReference type="InterPro" id="IPR036527">
    <property type="entry name" value="SCP2_sterol-bd_dom_sf"/>
</dbReference>
<evidence type="ECO:0000259" key="1">
    <source>
        <dbReference type="Pfam" id="PF11716"/>
    </source>
</evidence>
<proteinExistence type="predicted"/>
<dbReference type="RefSeq" id="WP_035926368.1">
    <property type="nucleotide sequence ID" value="NZ_JSUH01000007.1"/>
</dbReference>
<gene>
    <name evidence="2" type="ORF">GY22_08910</name>
</gene>
<dbReference type="InterPro" id="IPR024344">
    <property type="entry name" value="MDMPI_metal-binding"/>
</dbReference>
<keyword evidence="3" id="KW-1185">Reference proteome</keyword>
<dbReference type="EMBL" id="JSUH01000007">
    <property type="protein sequence ID" value="KHD97465.1"/>
    <property type="molecule type" value="Genomic_DNA"/>
</dbReference>
<keyword evidence="2" id="KW-0670">Pyruvate</keyword>